<protein>
    <recommendedName>
        <fullName evidence="2">HAT C-terminal dimerisation domain-containing protein</fullName>
    </recommendedName>
</protein>
<organism evidence="3 4">
    <name type="scientific">Dipteronia sinensis</name>
    <dbReference type="NCBI Taxonomy" id="43782"/>
    <lineage>
        <taxon>Eukaryota</taxon>
        <taxon>Viridiplantae</taxon>
        <taxon>Streptophyta</taxon>
        <taxon>Embryophyta</taxon>
        <taxon>Tracheophyta</taxon>
        <taxon>Spermatophyta</taxon>
        <taxon>Magnoliopsida</taxon>
        <taxon>eudicotyledons</taxon>
        <taxon>Gunneridae</taxon>
        <taxon>Pentapetalae</taxon>
        <taxon>rosids</taxon>
        <taxon>malvids</taxon>
        <taxon>Sapindales</taxon>
        <taxon>Sapindaceae</taxon>
        <taxon>Hippocastanoideae</taxon>
        <taxon>Acereae</taxon>
        <taxon>Dipteronia</taxon>
    </lineage>
</organism>
<dbReference type="Proteomes" id="UP001281410">
    <property type="component" value="Unassembled WGS sequence"/>
</dbReference>
<dbReference type="Pfam" id="PF05699">
    <property type="entry name" value="Dimer_Tnp_hAT"/>
    <property type="match status" value="1"/>
</dbReference>
<dbReference type="EMBL" id="JANJYJ010000003">
    <property type="protein sequence ID" value="KAK3221711.1"/>
    <property type="molecule type" value="Genomic_DNA"/>
</dbReference>
<reference evidence="3" key="1">
    <citation type="journal article" date="2023" name="Plant J.">
        <title>Genome sequences and population genomics provide insights into the demographic history, inbreeding, and mutation load of two 'living fossil' tree species of Dipteronia.</title>
        <authorList>
            <person name="Feng Y."/>
            <person name="Comes H.P."/>
            <person name="Chen J."/>
            <person name="Zhu S."/>
            <person name="Lu R."/>
            <person name="Zhang X."/>
            <person name="Li P."/>
            <person name="Qiu J."/>
            <person name="Olsen K.M."/>
            <person name="Qiu Y."/>
        </authorList>
    </citation>
    <scope>NUCLEOTIDE SEQUENCE</scope>
    <source>
        <strain evidence="3">NBL</strain>
    </source>
</reference>
<gene>
    <name evidence="3" type="ORF">Dsin_008736</name>
</gene>
<evidence type="ECO:0000313" key="4">
    <source>
        <dbReference type="Proteomes" id="UP001281410"/>
    </source>
</evidence>
<evidence type="ECO:0000259" key="2">
    <source>
        <dbReference type="Pfam" id="PF05699"/>
    </source>
</evidence>
<dbReference type="SUPFAM" id="SSF53098">
    <property type="entry name" value="Ribonuclease H-like"/>
    <property type="match status" value="1"/>
</dbReference>
<proteinExistence type="predicted"/>
<name>A0AAE0AP57_9ROSI</name>
<dbReference type="AlphaFoldDB" id="A0AAE0AP57"/>
<feature type="compositionally biased region" description="Acidic residues" evidence="1">
    <location>
        <begin position="220"/>
        <end position="240"/>
    </location>
</feature>
<sequence>MGFLYGELKKAKEEIRDGLKNVESNYRPIFEIIDEKSKGRLDSPLHMAAYVLNPYYFFNGSTSSIYTNEVSNGFCTFTDILYPDDLEKQNLFVNIEFGKYLNKEGPFRRPLALKGCEKNDEFYNPVTWWTNYGSDTPNLQTIAKRILSLTASSSGCERNWSTFEGIHTKKKNRLDTNRLNNLVYVQFNSRLMDKRKWGTDKKVDILLANDASNAQGWIVDDGDDEVEPGSGIEDGEVRDLEDDFQSDNDAAEENVEFESDDDVVFQLDEYVVEDEALEILS</sequence>
<feature type="region of interest" description="Disordered" evidence="1">
    <location>
        <begin position="219"/>
        <end position="240"/>
    </location>
</feature>
<dbReference type="InterPro" id="IPR008906">
    <property type="entry name" value="HATC_C_dom"/>
</dbReference>
<comment type="caution">
    <text evidence="3">The sequence shown here is derived from an EMBL/GenBank/DDBJ whole genome shotgun (WGS) entry which is preliminary data.</text>
</comment>
<evidence type="ECO:0000256" key="1">
    <source>
        <dbReference type="SAM" id="MobiDB-lite"/>
    </source>
</evidence>
<keyword evidence="4" id="KW-1185">Reference proteome</keyword>
<dbReference type="InterPro" id="IPR012337">
    <property type="entry name" value="RNaseH-like_sf"/>
</dbReference>
<dbReference type="PANTHER" id="PTHR32166:SF123">
    <property type="entry name" value="BED-TYPE DOMAIN-CONTAINING PROTEIN"/>
    <property type="match status" value="1"/>
</dbReference>
<accession>A0AAE0AP57</accession>
<evidence type="ECO:0000313" key="3">
    <source>
        <dbReference type="EMBL" id="KAK3221711.1"/>
    </source>
</evidence>
<feature type="domain" description="HAT C-terminal dimerisation" evidence="2">
    <location>
        <begin position="120"/>
        <end position="188"/>
    </location>
</feature>
<dbReference type="GO" id="GO:0046983">
    <property type="term" value="F:protein dimerization activity"/>
    <property type="evidence" value="ECO:0007669"/>
    <property type="project" value="InterPro"/>
</dbReference>
<dbReference type="PANTHER" id="PTHR32166">
    <property type="entry name" value="OSJNBA0013A04.12 PROTEIN"/>
    <property type="match status" value="1"/>
</dbReference>